<dbReference type="InterPro" id="IPR042036">
    <property type="entry name" value="RRP8_N"/>
</dbReference>
<comment type="function">
    <text evidence="8">Probable methyltransferase required to silence rDNA.</text>
</comment>
<keyword evidence="7 8" id="KW-0539">Nucleus</keyword>
<comment type="subcellular location">
    <subcellularLocation>
        <location evidence="1 8">Nucleus</location>
        <location evidence="1 8">Nucleolus</location>
    </subcellularLocation>
</comment>
<dbReference type="OrthoDB" id="10258825at2759"/>
<dbReference type="SUPFAM" id="SSF53335">
    <property type="entry name" value="S-adenosyl-L-methionine-dependent methyltransferases"/>
    <property type="match status" value="1"/>
</dbReference>
<dbReference type="InterPro" id="IPR029063">
    <property type="entry name" value="SAM-dependent_MTases_sf"/>
</dbReference>
<dbReference type="Proteomes" id="UP000316726">
    <property type="component" value="Chromosome 19"/>
</dbReference>
<feature type="region of interest" description="Disordered" evidence="9">
    <location>
        <begin position="1"/>
        <end position="188"/>
    </location>
</feature>
<reference evidence="10 11" key="1">
    <citation type="submission" date="2018-07" db="EMBL/GenBank/DDBJ databases">
        <title>The complete nuclear genome of the prasinophyte Chloropicon primus (CCMP1205).</title>
        <authorList>
            <person name="Pombert J.-F."/>
            <person name="Otis C."/>
            <person name="Turmel M."/>
            <person name="Lemieux C."/>
        </authorList>
    </citation>
    <scope>NUCLEOTIDE SEQUENCE [LARGE SCALE GENOMIC DNA]</scope>
    <source>
        <strain evidence="10 11">CCMP1205</strain>
    </source>
</reference>
<comment type="similarity">
    <text evidence="2 8">Belongs to the methyltransferase superfamily. RRP8 family.</text>
</comment>
<dbReference type="CDD" id="cd02440">
    <property type="entry name" value="AdoMet_MTases"/>
    <property type="match status" value="1"/>
</dbReference>
<dbReference type="Pfam" id="PF05148">
    <property type="entry name" value="Methyltransf_8"/>
    <property type="match status" value="1"/>
</dbReference>
<evidence type="ECO:0000256" key="1">
    <source>
        <dbReference type="ARBA" id="ARBA00004604"/>
    </source>
</evidence>
<evidence type="ECO:0000256" key="9">
    <source>
        <dbReference type="SAM" id="MobiDB-lite"/>
    </source>
</evidence>
<organism evidence="10 11">
    <name type="scientific">Chloropicon primus</name>
    <dbReference type="NCBI Taxonomy" id="1764295"/>
    <lineage>
        <taxon>Eukaryota</taxon>
        <taxon>Viridiplantae</taxon>
        <taxon>Chlorophyta</taxon>
        <taxon>Chloropicophyceae</taxon>
        <taxon>Chloropicales</taxon>
        <taxon>Chloropicaceae</taxon>
        <taxon>Chloropicon</taxon>
    </lineage>
</organism>
<dbReference type="GO" id="GO:0005730">
    <property type="term" value="C:nucleolus"/>
    <property type="evidence" value="ECO:0007669"/>
    <property type="project" value="UniProtKB-SubCell"/>
</dbReference>
<dbReference type="EMBL" id="CP031052">
    <property type="protein sequence ID" value="QDZ25836.1"/>
    <property type="molecule type" value="Genomic_DNA"/>
</dbReference>
<keyword evidence="11" id="KW-1185">Reference proteome</keyword>
<evidence type="ECO:0000313" key="11">
    <source>
        <dbReference type="Proteomes" id="UP000316726"/>
    </source>
</evidence>
<proteinExistence type="inferred from homology"/>
<dbReference type="FunFam" id="1.10.10.2150:FF:000001">
    <property type="entry name" value="Ribosomal RNA-processing protein 8"/>
    <property type="match status" value="1"/>
</dbReference>
<dbReference type="AlphaFoldDB" id="A0A5B8N0Q9"/>
<dbReference type="PANTHER" id="PTHR12787:SF0">
    <property type="entry name" value="RIBOSOMAL RNA-PROCESSING PROTEIN 8"/>
    <property type="match status" value="1"/>
</dbReference>
<dbReference type="Gene3D" id="3.40.50.150">
    <property type="entry name" value="Vaccinia Virus protein VP39"/>
    <property type="match status" value="1"/>
</dbReference>
<feature type="compositionally biased region" description="Basic and acidic residues" evidence="9">
    <location>
        <begin position="34"/>
        <end position="43"/>
    </location>
</feature>
<dbReference type="PANTHER" id="PTHR12787">
    <property type="entry name" value="RIBOSOMAL RNA-PROCESSING PROTEIN 8"/>
    <property type="match status" value="1"/>
</dbReference>
<feature type="compositionally biased region" description="Basic and acidic residues" evidence="9">
    <location>
        <begin position="163"/>
        <end position="188"/>
    </location>
</feature>
<dbReference type="Gene3D" id="1.10.10.2150">
    <property type="entry name" value="Ribosomal RNA-processing protein 8, N-terminal domain"/>
    <property type="match status" value="1"/>
</dbReference>
<dbReference type="GO" id="GO:0032259">
    <property type="term" value="P:methylation"/>
    <property type="evidence" value="ECO:0007669"/>
    <property type="project" value="UniProtKB-KW"/>
</dbReference>
<keyword evidence="5 8" id="KW-0808">Transferase</keyword>
<evidence type="ECO:0000256" key="6">
    <source>
        <dbReference type="ARBA" id="ARBA00022691"/>
    </source>
</evidence>
<evidence type="ECO:0000256" key="4">
    <source>
        <dbReference type="ARBA" id="ARBA00022603"/>
    </source>
</evidence>
<evidence type="ECO:0000256" key="7">
    <source>
        <dbReference type="ARBA" id="ARBA00023242"/>
    </source>
</evidence>
<evidence type="ECO:0000256" key="3">
    <source>
        <dbReference type="ARBA" id="ARBA00022552"/>
    </source>
</evidence>
<keyword evidence="6 8" id="KW-0949">S-adenosyl-L-methionine</keyword>
<keyword evidence="3 8" id="KW-0698">rRNA processing</keyword>
<evidence type="ECO:0000256" key="2">
    <source>
        <dbReference type="ARBA" id="ARBA00006301"/>
    </source>
</evidence>
<dbReference type="STRING" id="1764295.A0A5B8N0Q9"/>
<name>A0A5B8N0Q9_9CHLO</name>
<evidence type="ECO:0000313" key="10">
    <source>
        <dbReference type="EMBL" id="QDZ25836.1"/>
    </source>
</evidence>
<keyword evidence="4 8" id="KW-0489">Methyltransferase</keyword>
<feature type="compositionally biased region" description="Acidic residues" evidence="9">
    <location>
        <begin position="21"/>
        <end position="33"/>
    </location>
</feature>
<dbReference type="GO" id="GO:0008168">
    <property type="term" value="F:methyltransferase activity"/>
    <property type="evidence" value="ECO:0007669"/>
    <property type="project" value="UniProtKB-KW"/>
</dbReference>
<dbReference type="InterPro" id="IPR007823">
    <property type="entry name" value="RRP8"/>
</dbReference>
<dbReference type="GO" id="GO:0006364">
    <property type="term" value="P:rRNA processing"/>
    <property type="evidence" value="ECO:0007669"/>
    <property type="project" value="UniProtKB-UniRule"/>
</dbReference>
<protein>
    <recommendedName>
        <fullName evidence="8">Ribosomal RNA-processing protein 8</fullName>
        <ecNumber evidence="8">2.1.1.-</ecNumber>
    </recommendedName>
</protein>
<sequence>MMQHHRQRHQQQQQQRRPVPVEEEDDAAAEEEELRLKEKEMKKRERNTRHQQIKRKKKKLRKDIASNLLLTVPDFESPEGEETPNAGRSGESGGDCSGREGRGKREDGNNGPGAKGGGYRDASGSKLGKSKRGKEARKGKESAGAKRNAPDAGRSKPSPRLGSEAKDSTRPKSKEETRPNGKKPNLLEKMRNRLQGSQFRWLNEKLYTCSGREAFEMMQKDDKMFDNYHLGFQTQTEHWPVRPVDVAIKFIQNRARQQHKKQGGEPLRVADFGCGDAEVSLHFSKSSSSAAVVECHSFDLVSKNPRVVACNMAKVPLESGCCDIAIFCLALMGNDYPLFLREAERCLKANGTLWIAEVRSRYSKVKGGDTRNSDFVKRICSDLNFKLLKHDNSNKMFVTYVFEKHGQGKGKANEAGKSSSPQDLVASWPKLSSCVYKKR</sequence>
<gene>
    <name evidence="10" type="ORF">A3770_19p83540</name>
</gene>
<feature type="compositionally biased region" description="Gly residues" evidence="9">
    <location>
        <begin position="110"/>
        <end position="119"/>
    </location>
</feature>
<evidence type="ECO:0000256" key="5">
    <source>
        <dbReference type="ARBA" id="ARBA00022679"/>
    </source>
</evidence>
<dbReference type="EC" id="2.1.1.-" evidence="8"/>
<evidence type="ECO:0000256" key="8">
    <source>
        <dbReference type="RuleBase" id="RU365074"/>
    </source>
</evidence>
<feature type="compositionally biased region" description="Basic and acidic residues" evidence="9">
    <location>
        <begin position="97"/>
        <end position="108"/>
    </location>
</feature>
<feature type="compositionally biased region" description="Basic residues" evidence="9">
    <location>
        <begin position="44"/>
        <end position="61"/>
    </location>
</feature>
<accession>A0A5B8N0Q9</accession>